<gene>
    <name evidence="3" type="ORF">CEUTPL_LOCUS13899</name>
</gene>
<evidence type="ECO:0000313" key="4">
    <source>
        <dbReference type="Proteomes" id="UP001152799"/>
    </source>
</evidence>
<organism evidence="3 4">
    <name type="scientific">Ceutorhynchus assimilis</name>
    <name type="common">cabbage seed weevil</name>
    <dbReference type="NCBI Taxonomy" id="467358"/>
    <lineage>
        <taxon>Eukaryota</taxon>
        <taxon>Metazoa</taxon>
        <taxon>Ecdysozoa</taxon>
        <taxon>Arthropoda</taxon>
        <taxon>Hexapoda</taxon>
        <taxon>Insecta</taxon>
        <taxon>Pterygota</taxon>
        <taxon>Neoptera</taxon>
        <taxon>Endopterygota</taxon>
        <taxon>Coleoptera</taxon>
        <taxon>Polyphaga</taxon>
        <taxon>Cucujiformia</taxon>
        <taxon>Curculionidae</taxon>
        <taxon>Ceutorhynchinae</taxon>
        <taxon>Ceutorhynchus</taxon>
    </lineage>
</organism>
<feature type="region of interest" description="Disordered" evidence="1">
    <location>
        <begin position="291"/>
        <end position="317"/>
    </location>
</feature>
<dbReference type="AlphaFoldDB" id="A0A9N9N3B5"/>
<sequence length="317" mass="36823">MDETTLKRKRGGLKASLTNFIKHVQLLPQKREGLDESEIVNLQQRLVRLESVFIQFIEVQNEIELITDETNLDEQYTERAKFDDLFYEYLAISKTLLPDDEHLDHSSNGTRYMVPVSAYTLEDGLIIAVDTSNYISNRIQHVHKNRIVDLKKKWLTSSIKNLIHHYKMHKHLFGNTSLKAWRKITNSMSEDGINFSVEQVKTKFSKLKQNYTKARNNNSQTGASPIDFLWMEEFDMIFKKNHDVSPVATASSSKFTPLQEQNGNSNSQPNIIPKKGCKNSTEKILSSLEKMQQERALRQRQREAERSDILNAYEKQQ</sequence>
<feature type="compositionally biased region" description="Polar residues" evidence="1">
    <location>
        <begin position="254"/>
        <end position="270"/>
    </location>
</feature>
<protein>
    <recommendedName>
        <fullName evidence="2">Myb/SANT-like DNA-binding domain-containing protein</fullName>
    </recommendedName>
</protein>
<dbReference type="EMBL" id="OU892285">
    <property type="protein sequence ID" value="CAG9773509.1"/>
    <property type="molecule type" value="Genomic_DNA"/>
</dbReference>
<feature type="compositionally biased region" description="Basic and acidic residues" evidence="1">
    <location>
        <begin position="291"/>
        <end position="308"/>
    </location>
</feature>
<dbReference type="OrthoDB" id="10065625at2759"/>
<keyword evidence="4" id="KW-1185">Reference proteome</keyword>
<feature type="region of interest" description="Disordered" evidence="1">
    <location>
        <begin position="254"/>
        <end position="278"/>
    </location>
</feature>
<reference evidence="3" key="1">
    <citation type="submission" date="2022-01" db="EMBL/GenBank/DDBJ databases">
        <authorList>
            <person name="King R."/>
        </authorList>
    </citation>
    <scope>NUCLEOTIDE SEQUENCE</scope>
</reference>
<evidence type="ECO:0000256" key="1">
    <source>
        <dbReference type="SAM" id="MobiDB-lite"/>
    </source>
</evidence>
<proteinExistence type="predicted"/>
<dbReference type="Proteomes" id="UP001152799">
    <property type="component" value="Chromosome 9"/>
</dbReference>
<evidence type="ECO:0000259" key="2">
    <source>
        <dbReference type="Pfam" id="PF13837"/>
    </source>
</evidence>
<dbReference type="Gene3D" id="1.10.10.60">
    <property type="entry name" value="Homeodomain-like"/>
    <property type="match status" value="1"/>
</dbReference>
<accession>A0A9N9N3B5</accession>
<dbReference type="InterPro" id="IPR044822">
    <property type="entry name" value="Myb_DNA-bind_4"/>
</dbReference>
<feature type="domain" description="Myb/SANT-like DNA-binding" evidence="2">
    <location>
        <begin position="152"/>
        <end position="224"/>
    </location>
</feature>
<name>A0A9N9N3B5_9CUCU</name>
<evidence type="ECO:0000313" key="3">
    <source>
        <dbReference type="EMBL" id="CAG9773509.1"/>
    </source>
</evidence>
<dbReference type="Pfam" id="PF13837">
    <property type="entry name" value="Myb_DNA-bind_4"/>
    <property type="match status" value="1"/>
</dbReference>